<keyword evidence="2" id="KW-1185">Reference proteome</keyword>
<dbReference type="EMBL" id="JBHUFW010000013">
    <property type="protein sequence ID" value="MFD1864526.1"/>
    <property type="molecule type" value="Genomic_DNA"/>
</dbReference>
<comment type="caution">
    <text evidence="1">The sequence shown here is derived from an EMBL/GenBank/DDBJ whole genome shotgun (WGS) entry which is preliminary data.</text>
</comment>
<evidence type="ECO:0000313" key="1">
    <source>
        <dbReference type="EMBL" id="MFD1864526.1"/>
    </source>
</evidence>
<dbReference type="RefSeq" id="WP_204893861.1">
    <property type="nucleotide sequence ID" value="NZ_JBHUFW010000013.1"/>
</dbReference>
<evidence type="ECO:0000313" key="2">
    <source>
        <dbReference type="Proteomes" id="UP001597273"/>
    </source>
</evidence>
<reference evidence="2" key="1">
    <citation type="journal article" date="2019" name="Int. J. Syst. Evol. Microbiol.">
        <title>The Global Catalogue of Microorganisms (GCM) 10K type strain sequencing project: providing services to taxonomists for standard genome sequencing and annotation.</title>
        <authorList>
            <consortium name="The Broad Institute Genomics Platform"/>
            <consortium name="The Broad Institute Genome Sequencing Center for Infectious Disease"/>
            <person name="Wu L."/>
            <person name="Ma J."/>
        </authorList>
    </citation>
    <scope>NUCLEOTIDE SEQUENCE [LARGE SCALE GENOMIC DNA]</scope>
    <source>
        <strain evidence="2">CGMCC 1.15475</strain>
    </source>
</reference>
<dbReference type="Proteomes" id="UP001597273">
    <property type="component" value="Unassembled WGS sequence"/>
</dbReference>
<name>A0ABW4QLJ8_9BACL</name>
<organism evidence="1 2">
    <name type="scientific">Planococcus chinensis</name>
    <dbReference type="NCBI Taxonomy" id="272917"/>
    <lineage>
        <taxon>Bacteria</taxon>
        <taxon>Bacillati</taxon>
        <taxon>Bacillota</taxon>
        <taxon>Bacilli</taxon>
        <taxon>Bacillales</taxon>
        <taxon>Caryophanaceae</taxon>
        <taxon>Planococcus</taxon>
    </lineage>
</organism>
<protein>
    <submittedName>
        <fullName evidence="1">Uncharacterized protein</fullName>
    </submittedName>
</protein>
<proteinExistence type="predicted"/>
<sequence>MDDGDDQFTEENILATETVLQDYRVVLSNLNNPSEKEIIKKVKKTVLRLNALNEKYDFFIETLEREELYDFIMEEAQQAGLETEEDITEEWREW</sequence>
<accession>A0ABW4QLJ8</accession>
<gene>
    <name evidence="1" type="ORF">ACFSDB_16605</name>
</gene>